<proteinExistence type="predicted"/>
<name>A0A426ZLB4_ENSVE</name>
<evidence type="ECO:0000313" key="4">
    <source>
        <dbReference type="Proteomes" id="UP000287651"/>
    </source>
</evidence>
<feature type="signal peptide" evidence="2">
    <location>
        <begin position="1"/>
        <end position="23"/>
    </location>
</feature>
<feature type="chain" id="PRO_5019313735" evidence="2">
    <location>
        <begin position="24"/>
        <end position="288"/>
    </location>
</feature>
<evidence type="ECO:0000313" key="3">
    <source>
        <dbReference type="EMBL" id="RRT64789.1"/>
    </source>
</evidence>
<dbReference type="Proteomes" id="UP000287651">
    <property type="component" value="Unassembled WGS sequence"/>
</dbReference>
<dbReference type="AlphaFoldDB" id="A0A426ZLB4"/>
<accession>A0A426ZLB4</accession>
<keyword evidence="2" id="KW-0732">Signal</keyword>
<organism evidence="3 4">
    <name type="scientific">Ensete ventricosum</name>
    <name type="common">Abyssinian banana</name>
    <name type="synonym">Musa ensete</name>
    <dbReference type="NCBI Taxonomy" id="4639"/>
    <lineage>
        <taxon>Eukaryota</taxon>
        <taxon>Viridiplantae</taxon>
        <taxon>Streptophyta</taxon>
        <taxon>Embryophyta</taxon>
        <taxon>Tracheophyta</taxon>
        <taxon>Spermatophyta</taxon>
        <taxon>Magnoliopsida</taxon>
        <taxon>Liliopsida</taxon>
        <taxon>Zingiberales</taxon>
        <taxon>Musaceae</taxon>
        <taxon>Ensete</taxon>
    </lineage>
</organism>
<comment type="caution">
    <text evidence="3">The sequence shown here is derived from an EMBL/GenBank/DDBJ whole genome shotgun (WGS) entry which is preliminary data.</text>
</comment>
<feature type="region of interest" description="Disordered" evidence="1">
    <location>
        <begin position="166"/>
        <end position="186"/>
    </location>
</feature>
<reference evidence="3 4" key="1">
    <citation type="journal article" date="2014" name="Agronomy (Basel)">
        <title>A Draft Genome Sequence for Ensete ventricosum, the Drought-Tolerant Tree Against Hunger.</title>
        <authorList>
            <person name="Harrison J."/>
            <person name="Moore K.A."/>
            <person name="Paszkiewicz K."/>
            <person name="Jones T."/>
            <person name="Grant M."/>
            <person name="Ambacheew D."/>
            <person name="Muzemil S."/>
            <person name="Studholme D.J."/>
        </authorList>
    </citation>
    <scope>NUCLEOTIDE SEQUENCE [LARGE SCALE GENOMIC DNA]</scope>
</reference>
<feature type="region of interest" description="Disordered" evidence="1">
    <location>
        <begin position="43"/>
        <end position="68"/>
    </location>
</feature>
<protein>
    <submittedName>
        <fullName evidence="3">Uncharacterized protein</fullName>
    </submittedName>
</protein>
<gene>
    <name evidence="3" type="ORF">B296_00013919</name>
</gene>
<dbReference type="EMBL" id="AMZH03006054">
    <property type="protein sequence ID" value="RRT64789.1"/>
    <property type="molecule type" value="Genomic_DNA"/>
</dbReference>
<sequence length="288" mass="31728">MKLLIQLLLGLLMLSVRFTSVRLVFVKTSRTLVNRPDGIRTPKAIESEASSTSKDTKQAPKRNNKVEVTVSTSSAAGSTFTVRTERPAEPENVIATFAQSAWFGQTEVIKIVSSSTRVVTFCSRVDLVAYSKFALASPDFLTLLYRALTETSRTLVNRTDSIRSPKAVASEASSPSKDAKQAPKRNNKVEVTISTLSAVGSTFTVRTERLAELENVITAFAQSAVDDLSVRNLAYTLELKEQGRISLFVIRANTTPSVIFMDIDRIIYMRSIQCTLNGVIIRLLKLLT</sequence>
<evidence type="ECO:0000256" key="2">
    <source>
        <dbReference type="SAM" id="SignalP"/>
    </source>
</evidence>
<evidence type="ECO:0000256" key="1">
    <source>
        <dbReference type="SAM" id="MobiDB-lite"/>
    </source>
</evidence>